<dbReference type="Pfam" id="PF02567">
    <property type="entry name" value="PhzC-PhzF"/>
    <property type="match status" value="1"/>
</dbReference>
<dbReference type="PIRSF" id="PIRSF016184">
    <property type="entry name" value="PhzC_PhzF"/>
    <property type="match status" value="1"/>
</dbReference>
<accession>A0ABT6NBV0</accession>
<dbReference type="Proteomes" id="UP001158045">
    <property type="component" value="Unassembled WGS sequence"/>
</dbReference>
<dbReference type="EMBL" id="JARYZI010000004">
    <property type="protein sequence ID" value="MDH8677886.1"/>
    <property type="molecule type" value="Genomic_DNA"/>
</dbReference>
<evidence type="ECO:0000313" key="4">
    <source>
        <dbReference type="Proteomes" id="UP001158045"/>
    </source>
</evidence>
<dbReference type="PANTHER" id="PTHR13774:SF39">
    <property type="entry name" value="BIOSYNTHESIS PROTEIN, PUTATIVE-RELATED"/>
    <property type="match status" value="1"/>
</dbReference>
<organism evidence="3 4">
    <name type="scientific">Fusibacter bizertensis</name>
    <dbReference type="NCBI Taxonomy" id="1488331"/>
    <lineage>
        <taxon>Bacteria</taxon>
        <taxon>Bacillati</taxon>
        <taxon>Bacillota</taxon>
        <taxon>Clostridia</taxon>
        <taxon>Eubacteriales</taxon>
        <taxon>Eubacteriales Family XII. Incertae Sedis</taxon>
        <taxon>Fusibacter</taxon>
    </lineage>
</organism>
<evidence type="ECO:0000256" key="2">
    <source>
        <dbReference type="ARBA" id="ARBA00023235"/>
    </source>
</evidence>
<comment type="similarity">
    <text evidence="1">Belongs to the PhzF family.</text>
</comment>
<evidence type="ECO:0000313" key="3">
    <source>
        <dbReference type="EMBL" id="MDH8677886.1"/>
    </source>
</evidence>
<keyword evidence="2" id="KW-0413">Isomerase</keyword>
<reference evidence="3 4" key="1">
    <citation type="submission" date="2023-04" db="EMBL/GenBank/DDBJ databases">
        <title>Fusibacter bizertensis strain WBS, isolated from littoral bottom sediments of the Arctic seas - biochemical and genomic analysis.</title>
        <authorList>
            <person name="Brioukhanov A.L."/>
        </authorList>
    </citation>
    <scope>NUCLEOTIDE SEQUENCE [LARGE SCALE GENOMIC DNA]</scope>
    <source>
        <strain evidence="3 4">WBS</strain>
    </source>
</reference>
<dbReference type="PANTHER" id="PTHR13774">
    <property type="entry name" value="PHENAZINE BIOSYNTHESIS PROTEIN"/>
    <property type="match status" value="1"/>
</dbReference>
<dbReference type="InterPro" id="IPR003719">
    <property type="entry name" value="Phenazine_PhzF-like"/>
</dbReference>
<comment type="caution">
    <text evidence="3">The sequence shown here is derived from an EMBL/GenBank/DDBJ whole genome shotgun (WGS) entry which is preliminary data.</text>
</comment>
<dbReference type="RefSeq" id="WP_281093714.1">
    <property type="nucleotide sequence ID" value="NZ_JARYZI010000004.1"/>
</dbReference>
<gene>
    <name evidence="3" type="ORF">QE109_06990</name>
</gene>
<keyword evidence="4" id="KW-1185">Reference proteome</keyword>
<dbReference type="Gene3D" id="3.10.310.10">
    <property type="entry name" value="Diaminopimelate Epimerase, Chain A, domain 1"/>
    <property type="match status" value="2"/>
</dbReference>
<evidence type="ECO:0000256" key="1">
    <source>
        <dbReference type="ARBA" id="ARBA00008270"/>
    </source>
</evidence>
<dbReference type="SUPFAM" id="SSF54506">
    <property type="entry name" value="Diaminopimelate epimerase-like"/>
    <property type="match status" value="1"/>
</dbReference>
<proteinExistence type="inferred from homology"/>
<dbReference type="NCBIfam" id="TIGR00654">
    <property type="entry name" value="PhzF_family"/>
    <property type="match status" value="1"/>
</dbReference>
<protein>
    <submittedName>
        <fullName evidence="3">PhzF family phenazine biosynthesis protein</fullName>
    </submittedName>
</protein>
<sequence length="302" mass="33721">MKIEVYVVNAFTLDEKGGNPAGIVFDFENRLSEIEMQLIAKKMALSETAFIRYGTHEVDFDLRFFTPTDEVPLCGHATIASFWLMTLQKRLSKSELLQKTPAGILNLSVDTTDNLTTVWMTQSDPQCIKSNLDFDAQFKSAFPSAMIDSKLPIEIWSTGLHDILLPIKSRDALNQLQIDMTALSTLSKDLNVVGVHAFVSSNDSQLIYARNFAPLYGIDEESATGTSNGALTAYLAHHYNISQCHKNQGHMKDSYTYKVLQGEMMESPSLIFTRLDYTDSIKEPIIWVGGTCSLNTVITIEI</sequence>
<name>A0ABT6NBV0_9FIRM</name>